<feature type="domain" description="TIR" evidence="14">
    <location>
        <begin position="802"/>
        <end position="943"/>
    </location>
</feature>
<dbReference type="FunFam" id="3.80.10.10:FF:000770">
    <property type="entry name" value="Uncharacterized protein"/>
    <property type="match status" value="1"/>
</dbReference>
<evidence type="ECO:0000256" key="3">
    <source>
        <dbReference type="ARBA" id="ARBA00022588"/>
    </source>
</evidence>
<keyword evidence="7" id="KW-0677">Repeat</keyword>
<dbReference type="SUPFAM" id="SSF52058">
    <property type="entry name" value="L domain-like"/>
    <property type="match status" value="2"/>
</dbReference>
<accession>A0AA88NLE5</accession>
<keyword evidence="8" id="KW-0391">Immunity</keyword>
<keyword evidence="6" id="KW-0732">Signal</keyword>
<evidence type="ECO:0000256" key="5">
    <source>
        <dbReference type="ARBA" id="ARBA00022692"/>
    </source>
</evidence>
<keyword evidence="10" id="KW-0472">Membrane</keyword>
<keyword evidence="12" id="KW-0325">Glycoprotein</keyword>
<comment type="caution">
    <text evidence="15">The sequence shown here is derived from an EMBL/GenBank/DDBJ whole genome shotgun (WGS) entry which is preliminary data.</text>
</comment>
<reference evidence="15" key="1">
    <citation type="submission" date="2023-07" db="EMBL/GenBank/DDBJ databases">
        <title>Chromosome-level Genome Assembly of Striped Snakehead (Channa striata).</title>
        <authorList>
            <person name="Liu H."/>
        </authorList>
    </citation>
    <scope>NUCLEOTIDE SEQUENCE</scope>
    <source>
        <strain evidence="15">Gz</strain>
        <tissue evidence="15">Muscle</tissue>
    </source>
</reference>
<evidence type="ECO:0000256" key="7">
    <source>
        <dbReference type="ARBA" id="ARBA00022737"/>
    </source>
</evidence>
<evidence type="ECO:0000256" key="1">
    <source>
        <dbReference type="ARBA" id="ARBA00004479"/>
    </source>
</evidence>
<dbReference type="PROSITE" id="PS50104">
    <property type="entry name" value="TIR"/>
    <property type="match status" value="1"/>
</dbReference>
<gene>
    <name evidence="15" type="ORF">Q5P01_004326</name>
</gene>
<keyword evidence="3" id="KW-0399">Innate immunity</keyword>
<dbReference type="Proteomes" id="UP001187415">
    <property type="component" value="Unassembled WGS sequence"/>
</dbReference>
<dbReference type="Pfam" id="PF00560">
    <property type="entry name" value="LRR_1"/>
    <property type="match status" value="1"/>
</dbReference>
<dbReference type="PANTHER" id="PTHR24365:SF522">
    <property type="entry name" value="LOW QUALITY PROTEIN: TOLL-LIKE RECEPTOR 13-RELATED"/>
    <property type="match status" value="1"/>
</dbReference>
<dbReference type="FunFam" id="3.80.10.10:FF:001164">
    <property type="entry name" value="GH01279p"/>
    <property type="match status" value="1"/>
</dbReference>
<keyword evidence="5" id="KW-0812">Transmembrane</keyword>
<protein>
    <recommendedName>
        <fullName evidence="14">TIR domain-containing protein</fullName>
    </recommendedName>
</protein>
<dbReference type="SMART" id="SM00365">
    <property type="entry name" value="LRR_SD22"/>
    <property type="match status" value="7"/>
</dbReference>
<dbReference type="Pfam" id="PF13855">
    <property type="entry name" value="LRR_8"/>
    <property type="match status" value="4"/>
</dbReference>
<evidence type="ECO:0000256" key="11">
    <source>
        <dbReference type="ARBA" id="ARBA00023170"/>
    </source>
</evidence>
<keyword evidence="13" id="KW-0395">Inflammatory response</keyword>
<evidence type="ECO:0000256" key="12">
    <source>
        <dbReference type="ARBA" id="ARBA00023180"/>
    </source>
</evidence>
<dbReference type="AlphaFoldDB" id="A0AA88NLE5"/>
<keyword evidence="16" id="KW-1185">Reference proteome</keyword>
<evidence type="ECO:0000256" key="9">
    <source>
        <dbReference type="ARBA" id="ARBA00022989"/>
    </source>
</evidence>
<keyword evidence="4" id="KW-0433">Leucine-rich repeat</keyword>
<comment type="subcellular location">
    <subcellularLocation>
        <location evidence="1">Membrane</location>
        <topology evidence="1">Single-pass type I membrane protein</topology>
    </subcellularLocation>
</comment>
<dbReference type="Gene3D" id="3.80.10.10">
    <property type="entry name" value="Ribonuclease Inhibitor"/>
    <property type="match status" value="4"/>
</dbReference>
<dbReference type="InterPro" id="IPR000157">
    <property type="entry name" value="TIR_dom"/>
</dbReference>
<evidence type="ECO:0000256" key="10">
    <source>
        <dbReference type="ARBA" id="ARBA00023136"/>
    </source>
</evidence>
<dbReference type="GO" id="GO:0005886">
    <property type="term" value="C:plasma membrane"/>
    <property type="evidence" value="ECO:0007669"/>
    <property type="project" value="TreeGrafter"/>
</dbReference>
<dbReference type="FunFam" id="3.40.50.10140:FF:000001">
    <property type="entry name" value="Toll-like receptor 2"/>
    <property type="match status" value="1"/>
</dbReference>
<comment type="similarity">
    <text evidence="2">Belongs to the Toll-like receptor family.</text>
</comment>
<dbReference type="InterPro" id="IPR001611">
    <property type="entry name" value="Leu-rich_rpt"/>
</dbReference>
<dbReference type="SUPFAM" id="SSF52200">
    <property type="entry name" value="Toll/Interleukin receptor TIR domain"/>
    <property type="match status" value="1"/>
</dbReference>
<dbReference type="Pfam" id="PF01582">
    <property type="entry name" value="TIR"/>
    <property type="match status" value="1"/>
</dbReference>
<evidence type="ECO:0000256" key="13">
    <source>
        <dbReference type="ARBA" id="ARBA00023198"/>
    </source>
</evidence>
<dbReference type="GO" id="GO:0006954">
    <property type="term" value="P:inflammatory response"/>
    <property type="evidence" value="ECO:0007669"/>
    <property type="project" value="UniProtKB-KW"/>
</dbReference>
<keyword evidence="9" id="KW-1133">Transmembrane helix</keyword>
<evidence type="ECO:0000256" key="6">
    <source>
        <dbReference type="ARBA" id="ARBA00022729"/>
    </source>
</evidence>
<dbReference type="EMBL" id="JAUPFM010000002">
    <property type="protein sequence ID" value="KAK2859706.1"/>
    <property type="molecule type" value="Genomic_DNA"/>
</dbReference>
<dbReference type="GO" id="GO:0038023">
    <property type="term" value="F:signaling receptor activity"/>
    <property type="evidence" value="ECO:0007669"/>
    <property type="project" value="TreeGrafter"/>
</dbReference>
<keyword evidence="11" id="KW-0675">Receptor</keyword>
<dbReference type="SMART" id="SM00255">
    <property type="entry name" value="TIR"/>
    <property type="match status" value="1"/>
</dbReference>
<dbReference type="SMART" id="SM00369">
    <property type="entry name" value="LRR_TYP"/>
    <property type="match status" value="15"/>
</dbReference>
<evidence type="ECO:0000313" key="15">
    <source>
        <dbReference type="EMBL" id="KAK2859706.1"/>
    </source>
</evidence>
<evidence type="ECO:0000256" key="4">
    <source>
        <dbReference type="ARBA" id="ARBA00022614"/>
    </source>
</evidence>
<evidence type="ECO:0000256" key="2">
    <source>
        <dbReference type="ARBA" id="ARBA00009634"/>
    </source>
</evidence>
<evidence type="ECO:0000259" key="14">
    <source>
        <dbReference type="PROSITE" id="PS50104"/>
    </source>
</evidence>
<evidence type="ECO:0000313" key="16">
    <source>
        <dbReference type="Proteomes" id="UP001187415"/>
    </source>
</evidence>
<sequence>MGHKAETTKPTGGSKCWIPNIMLLCVLNINTWVVPVGGFALKTCRISYDIAICVKSNLSAVPLDIPSTVKGFDLSTNKISRIQRSDFDNLSQLENLVLNHNFISQVEIGAFSRLTKLNKLNLNNNKLFELGENLFKGLANLTELRVNGNRIKTVASTAFESLGNLKLLDISRNKLYHIKTVHLILQHLPRLRELFIRSNDLSTFNSWELTNSSMNLGYLDLSLNPITIFNITANVFPNLIWLKLGGSSKKHQMKWDVYNKTFLSRVSTLDISELQMAVGDMETLLRTVNSSLRSLRMNVMKHNLKELISISCTIPTMSTLQLRKNYKKINPVGPDTFKMCINVTELDLSENKIRNISDDAFKPLKHLRILTLGQNQLSSVPAAIRNLPKLEELSLHSNNIRGLACDDFANLTMLRKLSLYQNSISALNGCLFKDLTRLQVLKLQTNHISSLNNAFRDHLPNLRQLYLNTNKLTALKRGEFQGLQSLWNLSLHDNQIKDLEVGCFTGLRNLTEILLQNNRIYKKTLKKGVFEDLINLRRLDVRKNVIQYENNSPLSYPPFSHLSCLETLAIPAQHHREKSHLPCNFLQGLTNLLSFNMRNIQLISLPKDLFTFTPQLQTLDMSSNDIMDLSPELFSPIKNLKSLYISRTSLGSLDFLVDANLTQLEFLQARKNQYTVISKEIINSTPALAYLDLQGNSFTCGCDNADFIQWVKNSTHTQVFDAYNFVCNYPRDLKGMKLMDFDIRFCSVDVEFICFVSTTCSILLFMVASCTYHFLRWQLVYGYYLFLAFLFDTNHKHKKSQSQYDAFISYNVHDEPWVMEELLPKLEGEQGWRLCLHHRDFEPGKPIIDNITEAIYGSRKTICVVSHKYLESEWCSREIQVASFRLFDEKKDVLILVFLEEIPASLLSPYHRIRKLLKRKTYLSWPRACEHTELFWEKLHQALRTKEDFGQDQFLLTLVD</sequence>
<proteinExistence type="inferred from homology"/>
<dbReference type="InterPro" id="IPR035897">
    <property type="entry name" value="Toll_tir_struct_dom_sf"/>
</dbReference>
<dbReference type="Gene3D" id="3.40.50.10140">
    <property type="entry name" value="Toll/interleukin-1 receptor homology (TIR) domain"/>
    <property type="match status" value="1"/>
</dbReference>
<dbReference type="GO" id="GO:0045087">
    <property type="term" value="P:innate immune response"/>
    <property type="evidence" value="ECO:0007669"/>
    <property type="project" value="UniProtKB-KW"/>
</dbReference>
<dbReference type="PROSITE" id="PS51450">
    <property type="entry name" value="LRR"/>
    <property type="match status" value="2"/>
</dbReference>
<dbReference type="InterPro" id="IPR003591">
    <property type="entry name" value="Leu-rich_rpt_typical-subtyp"/>
</dbReference>
<name>A0AA88NLE5_CHASR</name>
<organism evidence="15 16">
    <name type="scientific">Channa striata</name>
    <name type="common">Snakehead murrel</name>
    <name type="synonym">Ophicephalus striatus</name>
    <dbReference type="NCBI Taxonomy" id="64152"/>
    <lineage>
        <taxon>Eukaryota</taxon>
        <taxon>Metazoa</taxon>
        <taxon>Chordata</taxon>
        <taxon>Craniata</taxon>
        <taxon>Vertebrata</taxon>
        <taxon>Euteleostomi</taxon>
        <taxon>Actinopterygii</taxon>
        <taxon>Neopterygii</taxon>
        <taxon>Teleostei</taxon>
        <taxon>Neoteleostei</taxon>
        <taxon>Acanthomorphata</taxon>
        <taxon>Anabantaria</taxon>
        <taxon>Anabantiformes</taxon>
        <taxon>Channoidei</taxon>
        <taxon>Channidae</taxon>
        <taxon>Channa</taxon>
    </lineage>
</organism>
<evidence type="ECO:0000256" key="8">
    <source>
        <dbReference type="ARBA" id="ARBA00022859"/>
    </source>
</evidence>
<dbReference type="PANTHER" id="PTHR24365">
    <property type="entry name" value="TOLL-LIKE RECEPTOR"/>
    <property type="match status" value="1"/>
</dbReference>
<dbReference type="GO" id="GO:0002224">
    <property type="term" value="P:toll-like receptor signaling pathway"/>
    <property type="evidence" value="ECO:0007669"/>
    <property type="project" value="TreeGrafter"/>
</dbReference>
<dbReference type="InterPro" id="IPR032675">
    <property type="entry name" value="LRR_dom_sf"/>
</dbReference>